<feature type="transmembrane region" description="Helical" evidence="1">
    <location>
        <begin position="296"/>
        <end position="317"/>
    </location>
</feature>
<keyword evidence="1" id="KW-0812">Transmembrane</keyword>
<evidence type="ECO:0000313" key="3">
    <source>
        <dbReference type="Proteomes" id="UP000015464"/>
    </source>
</evidence>
<organism evidence="2 3">
    <name type="scientific">Schizosaccharomyces cryophilus (strain OY26 / ATCC MYA-4695 / CBS 11777 / NBRC 106824 / NRRL Y48691)</name>
    <name type="common">Fission yeast</name>
    <dbReference type="NCBI Taxonomy" id="653667"/>
    <lineage>
        <taxon>Eukaryota</taxon>
        <taxon>Fungi</taxon>
        <taxon>Dikarya</taxon>
        <taxon>Ascomycota</taxon>
        <taxon>Taphrinomycotina</taxon>
        <taxon>Schizosaccharomycetes</taxon>
        <taxon>Schizosaccharomycetales</taxon>
        <taxon>Schizosaccharomycetaceae</taxon>
        <taxon>Schizosaccharomyces</taxon>
    </lineage>
</organism>
<keyword evidence="3" id="KW-1185">Reference proteome</keyword>
<dbReference type="EMBL" id="KE546994">
    <property type="protein sequence ID" value="EPY49761.1"/>
    <property type="molecule type" value="Genomic_DNA"/>
</dbReference>
<reference evidence="2 3" key="1">
    <citation type="journal article" date="2011" name="Science">
        <title>Comparative functional genomics of the fission yeasts.</title>
        <authorList>
            <person name="Rhind N."/>
            <person name="Chen Z."/>
            <person name="Yassour M."/>
            <person name="Thompson D.A."/>
            <person name="Haas B.J."/>
            <person name="Habib N."/>
            <person name="Wapinski I."/>
            <person name="Roy S."/>
            <person name="Lin M.F."/>
            <person name="Heiman D.I."/>
            <person name="Young S.K."/>
            <person name="Furuya K."/>
            <person name="Guo Y."/>
            <person name="Pidoux A."/>
            <person name="Chen H.M."/>
            <person name="Robbertse B."/>
            <person name="Goldberg J.M."/>
            <person name="Aoki K."/>
            <person name="Bayne E.H."/>
            <person name="Berlin A.M."/>
            <person name="Desjardins C.A."/>
            <person name="Dobbs E."/>
            <person name="Dukaj L."/>
            <person name="Fan L."/>
            <person name="FitzGerald M.G."/>
            <person name="French C."/>
            <person name="Gujja S."/>
            <person name="Hansen K."/>
            <person name="Keifenheim D."/>
            <person name="Levin J.Z."/>
            <person name="Mosher R.A."/>
            <person name="Mueller C.A."/>
            <person name="Pfiffner J."/>
            <person name="Priest M."/>
            <person name="Russ C."/>
            <person name="Smialowska A."/>
            <person name="Swoboda P."/>
            <person name="Sykes S.M."/>
            <person name="Vaughn M."/>
            <person name="Vengrova S."/>
            <person name="Yoder R."/>
            <person name="Zeng Q."/>
            <person name="Allshire R."/>
            <person name="Baulcombe D."/>
            <person name="Birren B.W."/>
            <person name="Brown W."/>
            <person name="Ekwall K."/>
            <person name="Kellis M."/>
            <person name="Leatherwood J."/>
            <person name="Levin H."/>
            <person name="Margalit H."/>
            <person name="Martienssen R."/>
            <person name="Nieduszynski C.A."/>
            <person name="Spatafora J.W."/>
            <person name="Friedman N."/>
            <person name="Dalgaard J.Z."/>
            <person name="Baumann P."/>
            <person name="Niki H."/>
            <person name="Regev A."/>
            <person name="Nusbaum C."/>
        </authorList>
    </citation>
    <scope>NUCLEOTIDE SEQUENCE [LARGE SCALE GENOMIC DNA]</scope>
    <source>
        <strain evidence="3">OY26 / ATCC MYA-4695 / CBS 11777 / NBRC 106824 / NRRL Y48691</strain>
    </source>
</reference>
<evidence type="ECO:0000256" key="1">
    <source>
        <dbReference type="SAM" id="Phobius"/>
    </source>
</evidence>
<evidence type="ECO:0000313" key="2">
    <source>
        <dbReference type="EMBL" id="EPY49761.1"/>
    </source>
</evidence>
<feature type="transmembrane region" description="Helical" evidence="1">
    <location>
        <begin position="219"/>
        <end position="238"/>
    </location>
</feature>
<feature type="transmembrane region" description="Helical" evidence="1">
    <location>
        <begin position="337"/>
        <end position="353"/>
    </location>
</feature>
<protein>
    <submittedName>
        <fullName evidence="2">Uncharacterized protein</fullName>
    </submittedName>
</protein>
<gene>
    <name evidence="2" type="ORF">SPOG_03237</name>
</gene>
<keyword evidence="1" id="KW-1133">Transmembrane helix</keyword>
<sequence length="457" mass="53195">MNWSWMDRFLSNCAKLYVVYRIITYLAASSESNVSGLRSFKHINSGVFLLDFKNEPYGKTGFLSCAYLHSSGDWNNMATANISLKENTRGSVYWRSKQISDPFKSYKRAIDSDGDLVRLQQLIPKVDQEYFMKIDRDEPSIKLHIPYDTLFCFLGYQDIDYSEDMDLIKRPIMDTEFVSSAPTKLSFMEIFSKLMTLFGLLGSITSIILCALRKCCLTHCFLIIFTCLDDWNNAFWLLFDVTKIFENPTSLTSLMKVFLFFCGHAIRSSFYSSITLIVTLYLGIARPISNKQIRMVLLIGIIQTLVVIVVHLVFPILHFIEYPKVNIIRIIWNVYKHFYNNSLFLIGIIFYYRNQFHMAHSSNAVHKNFIQVAIIDNILKYGPPIIKEYSYDLLFVLKCCLEAKRCNLLDQIVTEIFDTRDQEFHDESSIELKDLTPECMDQAPDKFEERARTKKIN</sequence>
<dbReference type="HOGENOM" id="CLU_598728_0_0_1"/>
<dbReference type="Proteomes" id="UP000015464">
    <property type="component" value="Unassembled WGS sequence"/>
</dbReference>
<feature type="transmembrane region" description="Helical" evidence="1">
    <location>
        <begin position="190"/>
        <end position="212"/>
    </location>
</feature>
<name>S9X7K3_SCHCR</name>
<keyword evidence="1" id="KW-0472">Membrane</keyword>
<accession>S9X7K3</accession>
<dbReference type="AlphaFoldDB" id="S9X7K3"/>
<proteinExistence type="predicted"/>
<dbReference type="GeneID" id="25037554"/>
<dbReference type="RefSeq" id="XP_013025104.1">
    <property type="nucleotide sequence ID" value="XM_013169650.1"/>
</dbReference>
<feature type="transmembrane region" description="Helical" evidence="1">
    <location>
        <begin position="258"/>
        <end position="284"/>
    </location>
</feature>